<comment type="caution">
    <text evidence="2">The sequence shown here is derived from an EMBL/GenBank/DDBJ whole genome shotgun (WGS) entry which is preliminary data.</text>
</comment>
<accession>A0ABT3J9Q8</accession>
<dbReference type="PROSITE" id="PS51186">
    <property type="entry name" value="GNAT"/>
    <property type="match status" value="1"/>
</dbReference>
<dbReference type="Gene3D" id="3.40.630.30">
    <property type="match status" value="1"/>
</dbReference>
<dbReference type="Pfam" id="PF13673">
    <property type="entry name" value="Acetyltransf_10"/>
    <property type="match status" value="1"/>
</dbReference>
<dbReference type="CDD" id="cd04301">
    <property type="entry name" value="NAT_SF"/>
    <property type="match status" value="1"/>
</dbReference>
<evidence type="ECO:0000313" key="2">
    <source>
        <dbReference type="EMBL" id="MCW3784433.1"/>
    </source>
</evidence>
<dbReference type="SUPFAM" id="SSF55729">
    <property type="entry name" value="Acyl-CoA N-acyltransferases (Nat)"/>
    <property type="match status" value="1"/>
</dbReference>
<keyword evidence="3" id="KW-1185">Reference proteome</keyword>
<reference evidence="2 3" key="1">
    <citation type="submission" date="2022-10" db="EMBL/GenBank/DDBJ databases">
        <title>Defluviimonas sp. CAU 1641 isolated from mud.</title>
        <authorList>
            <person name="Kim W."/>
        </authorList>
    </citation>
    <scope>NUCLEOTIDE SEQUENCE [LARGE SCALE GENOMIC DNA]</scope>
    <source>
        <strain evidence="2 3">CAU 1641</strain>
    </source>
</reference>
<gene>
    <name evidence="2" type="ORF">OM960_23205</name>
</gene>
<feature type="domain" description="N-acetyltransferase" evidence="1">
    <location>
        <begin position="187"/>
        <end position="327"/>
    </location>
</feature>
<dbReference type="Proteomes" id="UP001207582">
    <property type="component" value="Unassembled WGS sequence"/>
</dbReference>
<evidence type="ECO:0000259" key="1">
    <source>
        <dbReference type="PROSITE" id="PS51186"/>
    </source>
</evidence>
<dbReference type="RefSeq" id="WP_264773667.1">
    <property type="nucleotide sequence ID" value="NZ_JAPDOG010000043.1"/>
</dbReference>
<protein>
    <submittedName>
        <fullName evidence="2">GNAT family N-acetyltransferase</fullName>
    </submittedName>
</protein>
<name>A0ABT3J9Q8_9RHOB</name>
<evidence type="ECO:0000313" key="3">
    <source>
        <dbReference type="Proteomes" id="UP001207582"/>
    </source>
</evidence>
<sequence length="353" mass="38423">MIDFRTFHDRSIATFRPCPTPAREPDFVSPSGSAYWDEIRAVIRASDHWAGQNGCSGQASCVWELSAPIAPGAWATGICAYADFRRRERIRVWHELTDRDREAAVFLEAAGGALPFPAWVARTGAMPVPPWARKVFPGPVLIPESARRLFAVTPGLRHAVAAEPAALDVILSGEDRVAIGFALSSRISFRIFARSGDLLRDIGEGQMPVEECLRRLGQKYHLTAPNCWSLIRKGRLLGSLHLQAGPGYLDLELIIVQKAHRGSGIGAEMIADLCAAADAEAVELLLSVVGASAKDDSRLVDWYGRKGFVEAPDLCFGDDYVMRRLPAPAVAIAGPESACPQIAYPESEDFEMA</sequence>
<proteinExistence type="predicted"/>
<dbReference type="InterPro" id="IPR016181">
    <property type="entry name" value="Acyl_CoA_acyltransferase"/>
</dbReference>
<organism evidence="2 3">
    <name type="scientific">Defluviimonas salinarum</name>
    <dbReference type="NCBI Taxonomy" id="2992147"/>
    <lineage>
        <taxon>Bacteria</taxon>
        <taxon>Pseudomonadati</taxon>
        <taxon>Pseudomonadota</taxon>
        <taxon>Alphaproteobacteria</taxon>
        <taxon>Rhodobacterales</taxon>
        <taxon>Paracoccaceae</taxon>
        <taxon>Albidovulum</taxon>
    </lineage>
</organism>
<dbReference type="InterPro" id="IPR000182">
    <property type="entry name" value="GNAT_dom"/>
</dbReference>
<dbReference type="EMBL" id="JAPDOG010000043">
    <property type="protein sequence ID" value="MCW3784433.1"/>
    <property type="molecule type" value="Genomic_DNA"/>
</dbReference>